<protein>
    <submittedName>
        <fullName evidence="2">Uncharacterized protein</fullName>
    </submittedName>
</protein>
<sequence>MSIHPVHVNVKSTNNTENSNAEVNGIAIIGIKTNPKNLEDQAREKGNDLNVNKWIFTKIAYLEYIFSLASKAAVVRDCYSDSDNKFQIFIKIMFPWFFKLNFQYSLVAGICLVVYKTPSAIMWSFSHIFIICISFYLTSILEQINKKILSCEGKIFDTKYVMREVNLRENLIFLAMLKFLGYCNGFAAQRD</sequence>
<dbReference type="EMBL" id="OV170223">
    <property type="protein sequence ID" value="CAH0722914.1"/>
    <property type="molecule type" value="Genomic_DNA"/>
</dbReference>
<dbReference type="OrthoDB" id="5800391at2759"/>
<feature type="non-terminal residue" evidence="2">
    <location>
        <position position="191"/>
    </location>
</feature>
<name>A0A8J9UQ06_9NEOP</name>
<accession>A0A8J9UQ06</accession>
<keyword evidence="1" id="KW-0472">Membrane</keyword>
<dbReference type="AlphaFoldDB" id="A0A8J9UQ06"/>
<dbReference type="Pfam" id="PF06151">
    <property type="entry name" value="Trehalose_recp"/>
    <property type="match status" value="1"/>
</dbReference>
<keyword evidence="3" id="KW-1185">Reference proteome</keyword>
<organism evidence="2 3">
    <name type="scientific">Brenthis ino</name>
    <name type="common">lesser marbled fritillary</name>
    <dbReference type="NCBI Taxonomy" id="405034"/>
    <lineage>
        <taxon>Eukaryota</taxon>
        <taxon>Metazoa</taxon>
        <taxon>Ecdysozoa</taxon>
        <taxon>Arthropoda</taxon>
        <taxon>Hexapoda</taxon>
        <taxon>Insecta</taxon>
        <taxon>Pterygota</taxon>
        <taxon>Neoptera</taxon>
        <taxon>Endopterygota</taxon>
        <taxon>Lepidoptera</taxon>
        <taxon>Glossata</taxon>
        <taxon>Ditrysia</taxon>
        <taxon>Papilionoidea</taxon>
        <taxon>Nymphalidae</taxon>
        <taxon>Heliconiinae</taxon>
        <taxon>Argynnini</taxon>
        <taxon>Brenthis</taxon>
    </lineage>
</organism>
<reference evidence="2" key="1">
    <citation type="submission" date="2021-12" db="EMBL/GenBank/DDBJ databases">
        <authorList>
            <person name="Martin H S."/>
        </authorList>
    </citation>
    <scope>NUCLEOTIDE SEQUENCE</scope>
</reference>
<dbReference type="GO" id="GO:0016020">
    <property type="term" value="C:membrane"/>
    <property type="evidence" value="ECO:0007669"/>
    <property type="project" value="InterPro"/>
</dbReference>
<feature type="transmembrane region" description="Helical" evidence="1">
    <location>
        <begin position="121"/>
        <end position="141"/>
    </location>
</feature>
<evidence type="ECO:0000313" key="3">
    <source>
        <dbReference type="Proteomes" id="UP000838878"/>
    </source>
</evidence>
<dbReference type="Proteomes" id="UP000838878">
    <property type="component" value="Chromosome 3"/>
</dbReference>
<dbReference type="InterPro" id="IPR009318">
    <property type="entry name" value="Gustatory_rcpt"/>
</dbReference>
<dbReference type="GO" id="GO:0008527">
    <property type="term" value="F:taste receptor activity"/>
    <property type="evidence" value="ECO:0007669"/>
    <property type="project" value="InterPro"/>
</dbReference>
<evidence type="ECO:0000256" key="1">
    <source>
        <dbReference type="SAM" id="Phobius"/>
    </source>
</evidence>
<keyword evidence="1" id="KW-0812">Transmembrane</keyword>
<gene>
    <name evidence="2" type="ORF">BINO364_LOCUS8800</name>
</gene>
<proteinExistence type="predicted"/>
<keyword evidence="1" id="KW-1133">Transmembrane helix</keyword>
<evidence type="ECO:0000313" key="2">
    <source>
        <dbReference type="EMBL" id="CAH0722914.1"/>
    </source>
</evidence>
<feature type="transmembrane region" description="Helical" evidence="1">
    <location>
        <begin position="96"/>
        <end position="115"/>
    </location>
</feature>